<dbReference type="PANTHER" id="PTHR46165:SF6">
    <property type="entry name" value="SET AND MYND DOMAIN-CONTAINING PROTEIN 4-LIKE PROTEIN"/>
    <property type="match status" value="1"/>
</dbReference>
<dbReference type="GO" id="GO:0032259">
    <property type="term" value="P:methylation"/>
    <property type="evidence" value="ECO:0007669"/>
    <property type="project" value="UniProtKB-KW"/>
</dbReference>
<dbReference type="GO" id="GO:0008168">
    <property type="term" value="F:methyltransferase activity"/>
    <property type="evidence" value="ECO:0007669"/>
    <property type="project" value="UniProtKB-KW"/>
</dbReference>
<dbReference type="SUPFAM" id="SSF82199">
    <property type="entry name" value="SET domain"/>
    <property type="match status" value="1"/>
</dbReference>
<dbReference type="STRING" id="102285.A0A0R3TEY1"/>
<dbReference type="PANTHER" id="PTHR46165">
    <property type="entry name" value="SET AND MYND DOMAIN-CONTAINING PROTEIN 4"/>
    <property type="match status" value="1"/>
</dbReference>
<dbReference type="Proteomes" id="UP000278807">
    <property type="component" value="Unassembled WGS sequence"/>
</dbReference>
<reference evidence="4 5" key="2">
    <citation type="submission" date="2018-11" db="EMBL/GenBank/DDBJ databases">
        <authorList>
            <consortium name="Pathogen Informatics"/>
        </authorList>
    </citation>
    <scope>NUCLEOTIDE SEQUENCE [LARGE SCALE GENOMIC DNA]</scope>
</reference>
<dbReference type="EMBL" id="UZAE01005034">
    <property type="protein sequence ID" value="VDO01478.1"/>
    <property type="molecule type" value="Genomic_DNA"/>
</dbReference>
<evidence type="ECO:0000313" key="6">
    <source>
        <dbReference type="WBParaSite" id="HNAJ_0000562001-mRNA-1"/>
    </source>
</evidence>
<gene>
    <name evidence="4" type="ORF">HNAJ_LOCUS5618</name>
</gene>
<keyword evidence="3" id="KW-0949">S-adenosyl-L-methionine</keyword>
<dbReference type="GO" id="GO:0005634">
    <property type="term" value="C:nucleus"/>
    <property type="evidence" value="ECO:0007669"/>
    <property type="project" value="TreeGrafter"/>
</dbReference>
<dbReference type="InterPro" id="IPR052097">
    <property type="entry name" value="SET-MYND_domain_protein"/>
</dbReference>
<evidence type="ECO:0000256" key="3">
    <source>
        <dbReference type="ARBA" id="ARBA00022691"/>
    </source>
</evidence>
<name>A0A0R3TEY1_RODNA</name>
<protein>
    <submittedName>
        <fullName evidence="6">SET domain-containing protein</fullName>
    </submittedName>
</protein>
<accession>A0A0R3TEY1</accession>
<organism evidence="6">
    <name type="scientific">Rodentolepis nana</name>
    <name type="common">Dwarf tapeworm</name>
    <name type="synonym">Hymenolepis nana</name>
    <dbReference type="NCBI Taxonomy" id="102285"/>
    <lineage>
        <taxon>Eukaryota</taxon>
        <taxon>Metazoa</taxon>
        <taxon>Spiralia</taxon>
        <taxon>Lophotrochozoa</taxon>
        <taxon>Platyhelminthes</taxon>
        <taxon>Cestoda</taxon>
        <taxon>Eucestoda</taxon>
        <taxon>Cyclophyllidea</taxon>
        <taxon>Hymenolepididae</taxon>
        <taxon>Rodentolepis</taxon>
    </lineage>
</organism>
<sequence length="184" mass="20627">MQAIVILVANHILMSQLCKNAYITPAFYRNQKPGIQDLPVIIPASWIAAWMLYHLKAVPLSSTPYVEYKGRSKKVTIAQSIYPTPTLIKHSCNPSVSLGNTANGGVFVYAVRSLRAGEETSITLGPHFAEMKANERKSFLKKHYRFDCSCEACCNEWLLREGEELIKCPSCQHLNISRANKLRG</sequence>
<dbReference type="GO" id="GO:0005737">
    <property type="term" value="C:cytoplasm"/>
    <property type="evidence" value="ECO:0007669"/>
    <property type="project" value="TreeGrafter"/>
</dbReference>
<dbReference type="GO" id="GO:0042826">
    <property type="term" value="F:histone deacetylase binding"/>
    <property type="evidence" value="ECO:0007669"/>
    <property type="project" value="TreeGrafter"/>
</dbReference>
<dbReference type="OrthoDB" id="62495at2759"/>
<evidence type="ECO:0000313" key="4">
    <source>
        <dbReference type="EMBL" id="VDO01478.1"/>
    </source>
</evidence>
<evidence type="ECO:0000313" key="5">
    <source>
        <dbReference type="Proteomes" id="UP000278807"/>
    </source>
</evidence>
<reference evidence="6" key="1">
    <citation type="submission" date="2017-02" db="UniProtKB">
        <authorList>
            <consortium name="WormBaseParasite"/>
        </authorList>
    </citation>
    <scope>IDENTIFICATION</scope>
</reference>
<evidence type="ECO:0000256" key="2">
    <source>
        <dbReference type="ARBA" id="ARBA00022679"/>
    </source>
</evidence>
<keyword evidence="1" id="KW-0489">Methyltransferase</keyword>
<keyword evidence="5" id="KW-1185">Reference proteome</keyword>
<keyword evidence="2" id="KW-0808">Transferase</keyword>
<dbReference type="InterPro" id="IPR046341">
    <property type="entry name" value="SET_dom_sf"/>
</dbReference>
<dbReference type="WBParaSite" id="HNAJ_0000562001-mRNA-1">
    <property type="protein sequence ID" value="HNAJ_0000562001-mRNA-1"/>
    <property type="gene ID" value="HNAJ_0000562001"/>
</dbReference>
<dbReference type="AlphaFoldDB" id="A0A0R3TEY1"/>
<proteinExistence type="predicted"/>
<dbReference type="Gene3D" id="2.170.270.10">
    <property type="entry name" value="SET domain"/>
    <property type="match status" value="1"/>
</dbReference>
<evidence type="ECO:0000256" key="1">
    <source>
        <dbReference type="ARBA" id="ARBA00022603"/>
    </source>
</evidence>